<dbReference type="HOGENOM" id="CLU_067890_0_1_5"/>
<evidence type="ECO:0000313" key="1">
    <source>
        <dbReference type="EMBL" id="ADJ24732.1"/>
    </source>
</evidence>
<dbReference type="EMBL" id="CP002083">
    <property type="protein sequence ID" value="ADJ24732.1"/>
    <property type="molecule type" value="Genomic_DNA"/>
</dbReference>
<dbReference type="Gene3D" id="2.30.110.10">
    <property type="entry name" value="Electron Transport, Fmn-binding Protein, Chain A"/>
    <property type="match status" value="1"/>
</dbReference>
<gene>
    <name evidence="1" type="ordered locus">Hden_2937</name>
</gene>
<dbReference type="KEGG" id="hdn:Hden_2937"/>
<accession>D8JV78</accession>
<dbReference type="Proteomes" id="UP000002033">
    <property type="component" value="Chromosome"/>
</dbReference>
<dbReference type="OrthoDB" id="116031at2"/>
<dbReference type="AlphaFoldDB" id="D8JV78"/>
<dbReference type="STRING" id="582899.Hden_2937"/>
<dbReference type="RefSeq" id="WP_013216891.1">
    <property type="nucleotide sequence ID" value="NC_014313.1"/>
</dbReference>
<dbReference type="InterPro" id="IPR012349">
    <property type="entry name" value="Split_barrel_FMN-bd"/>
</dbReference>
<keyword evidence="2" id="KW-1185">Reference proteome</keyword>
<dbReference type="Pfam" id="PF12900">
    <property type="entry name" value="Pyridox_ox_2"/>
    <property type="match status" value="1"/>
</dbReference>
<protein>
    <recommendedName>
        <fullName evidence="3">Flavin-nucleotide-binding protein</fullName>
    </recommendedName>
</protein>
<evidence type="ECO:0000313" key="2">
    <source>
        <dbReference type="Proteomes" id="UP000002033"/>
    </source>
</evidence>
<organism evidence="1 2">
    <name type="scientific">Hyphomicrobium denitrificans (strain ATCC 51888 / DSM 1869 / NCIMB 11706 / TK 0415)</name>
    <dbReference type="NCBI Taxonomy" id="582899"/>
    <lineage>
        <taxon>Bacteria</taxon>
        <taxon>Pseudomonadati</taxon>
        <taxon>Pseudomonadota</taxon>
        <taxon>Alphaproteobacteria</taxon>
        <taxon>Hyphomicrobiales</taxon>
        <taxon>Hyphomicrobiaceae</taxon>
        <taxon>Hyphomicrobium</taxon>
    </lineage>
</organism>
<dbReference type="PANTHER" id="PTHR34071">
    <property type="entry name" value="5-NITROIMIDAZOLE ANTIBIOTICS RESISTANCE PROTEIN, NIMA-FAMILY-RELATED PROTEIN-RELATED"/>
    <property type="match status" value="1"/>
</dbReference>
<dbReference type="PANTHER" id="PTHR34071:SF2">
    <property type="entry name" value="FLAVIN-NUCLEOTIDE-BINDING PROTEIN"/>
    <property type="match status" value="1"/>
</dbReference>
<dbReference type="eggNOG" id="COG3467">
    <property type="taxonomic scope" value="Bacteria"/>
</dbReference>
<dbReference type="InterPro" id="IPR024747">
    <property type="entry name" value="Pyridox_Oxase-rel"/>
</dbReference>
<reference evidence="2" key="1">
    <citation type="journal article" date="2011" name="J. Bacteriol.">
        <title>Genome sequences of eight morphologically diverse alphaproteobacteria.</title>
        <authorList>
            <consortium name="US DOE Joint Genome Institute"/>
            <person name="Brown P.J."/>
            <person name="Kysela D.T."/>
            <person name="Buechlein A."/>
            <person name="Hemmerich C."/>
            <person name="Brun Y.V."/>
        </authorList>
    </citation>
    <scope>NUCLEOTIDE SEQUENCE [LARGE SCALE GENOMIC DNA]</scope>
    <source>
        <strain evidence="2">ATCC 51888 / DSM 1869 / NCIB 11706 / TK 0415</strain>
    </source>
</reference>
<name>D8JV78_HYPDA</name>
<sequence>MDTPSDMPLSDRTRMRRYHWLAKYDRESVNSIIDAGIICQVGYVFDGVPYVTPTSHWRIDDHVYWHGSSASRMLKAQEKNIPVCFSVTHIDGIVFARAAMNHNILYRSVMAFGNASVTSEEEKRHVLSVFCDRLAPGLWDYARRPNEQEWKATKVIKLKLDEVAAKVNDALPGDEEPDLATDRWAGMVALELMQKAPVPDPRLAPGLKMPDFVKAFSYSARAGDRSAWTPEKVGDDS</sequence>
<evidence type="ECO:0008006" key="3">
    <source>
        <dbReference type="Google" id="ProtNLM"/>
    </source>
</evidence>
<proteinExistence type="predicted"/>
<dbReference type="SUPFAM" id="SSF50475">
    <property type="entry name" value="FMN-binding split barrel"/>
    <property type="match status" value="1"/>
</dbReference>